<dbReference type="InterPro" id="IPR001155">
    <property type="entry name" value="OxRdtase_FMN_N"/>
</dbReference>
<comment type="caution">
    <text evidence="7">The sequence shown here is derived from an EMBL/GenBank/DDBJ whole genome shotgun (WGS) entry which is preliminary data.</text>
</comment>
<dbReference type="InterPro" id="IPR044152">
    <property type="entry name" value="YqjM-like"/>
</dbReference>
<evidence type="ECO:0000256" key="5">
    <source>
        <dbReference type="ARBA" id="ARBA00023002"/>
    </source>
</evidence>
<dbReference type="Proteomes" id="UP000054925">
    <property type="component" value="Unassembled WGS sequence"/>
</dbReference>
<protein>
    <submittedName>
        <fullName evidence="7">NADH-dependent flavin oxidoreductase</fullName>
    </submittedName>
</protein>
<reference evidence="7" key="1">
    <citation type="submission" date="2016-01" db="EMBL/GenBank/DDBJ databases">
        <authorList>
            <person name="Peeters C."/>
        </authorList>
    </citation>
    <scope>NUCLEOTIDE SEQUENCE [LARGE SCALE GENOMIC DNA]</scope>
    <source>
        <strain evidence="7">LMG 22937</strain>
    </source>
</reference>
<dbReference type="RefSeq" id="WP_087656837.1">
    <property type="nucleotide sequence ID" value="NZ_FCOL02000013.1"/>
</dbReference>
<dbReference type="GO" id="GO:0010181">
    <property type="term" value="F:FMN binding"/>
    <property type="evidence" value="ECO:0007669"/>
    <property type="project" value="InterPro"/>
</dbReference>
<dbReference type="Gene3D" id="3.20.20.70">
    <property type="entry name" value="Aldolase class I"/>
    <property type="match status" value="1"/>
</dbReference>
<keyword evidence="5" id="KW-0560">Oxidoreductase</keyword>
<keyword evidence="8" id="KW-1185">Reference proteome</keyword>
<sequence length="370" mass="39971">MSALFSPATLRGVTLRNRIVVSPMCQYSAERGEATAWHMIHLGTLALSGAAMLFIEATAVEPDGRITPGDLGLWDDATEAALKPILAAIRQHSHIAVTMQLAHAGRKASSHVPWDGGQQIAVSDGGWMTSAPSAIPHKEGETPPLALDTAGLIRVREAFVATAKRADRLGVDALELHAAHGYLLHQFLSPIANQRTDEYGGSLENRMRFPLEVYDAVRAAFPADKPVGVRVSASDWVEGGWGIEDTITFANELKKRGVDWVDVSSGGVSPKQKIPLEPGYQVPFAKAVKEATGLNTIAVGLITDPMHAEEIIESGEADFIALARALLYNPRWPWHAAAQLGATVEAPPQYWRSQPRDQKALFGDISFGQR</sequence>
<evidence type="ECO:0000256" key="2">
    <source>
        <dbReference type="ARBA" id="ARBA00022630"/>
    </source>
</evidence>
<dbReference type="AlphaFoldDB" id="A0A158IRW2"/>
<dbReference type="OrthoDB" id="8985337at2"/>
<gene>
    <name evidence="7" type="ORF">AWB67_02833</name>
</gene>
<evidence type="ECO:0000256" key="1">
    <source>
        <dbReference type="ARBA" id="ARBA00001917"/>
    </source>
</evidence>
<dbReference type="CDD" id="cd02932">
    <property type="entry name" value="OYE_YqiM_FMN"/>
    <property type="match status" value="1"/>
</dbReference>
<evidence type="ECO:0000313" key="8">
    <source>
        <dbReference type="Proteomes" id="UP000054925"/>
    </source>
</evidence>
<dbReference type="GO" id="GO:0003959">
    <property type="term" value="F:NADPH dehydrogenase activity"/>
    <property type="evidence" value="ECO:0007669"/>
    <property type="project" value="InterPro"/>
</dbReference>
<dbReference type="PANTHER" id="PTHR43303:SF4">
    <property type="entry name" value="NADPH DEHYDROGENASE C23G7.10C-RELATED"/>
    <property type="match status" value="1"/>
</dbReference>
<dbReference type="GO" id="GO:0050661">
    <property type="term" value="F:NADP binding"/>
    <property type="evidence" value="ECO:0007669"/>
    <property type="project" value="InterPro"/>
</dbReference>
<proteinExistence type="predicted"/>
<evidence type="ECO:0000256" key="3">
    <source>
        <dbReference type="ARBA" id="ARBA00022643"/>
    </source>
</evidence>
<accession>A0A158IRW2</accession>
<keyword evidence="3" id="KW-0288">FMN</keyword>
<name>A0A158IRW2_9BURK</name>
<evidence type="ECO:0000256" key="4">
    <source>
        <dbReference type="ARBA" id="ARBA00022857"/>
    </source>
</evidence>
<feature type="domain" description="NADH:flavin oxidoreductase/NADH oxidase N-terminal" evidence="6">
    <location>
        <begin position="4"/>
        <end position="340"/>
    </location>
</feature>
<keyword evidence="4" id="KW-0521">NADP</keyword>
<organism evidence="7 8">
    <name type="scientific">Caballeronia terrestris</name>
    <dbReference type="NCBI Taxonomy" id="1226301"/>
    <lineage>
        <taxon>Bacteria</taxon>
        <taxon>Pseudomonadati</taxon>
        <taxon>Pseudomonadota</taxon>
        <taxon>Betaproteobacteria</taxon>
        <taxon>Burkholderiales</taxon>
        <taxon>Burkholderiaceae</taxon>
        <taxon>Caballeronia</taxon>
    </lineage>
</organism>
<comment type="cofactor">
    <cofactor evidence="1">
        <name>FMN</name>
        <dbReference type="ChEBI" id="CHEBI:58210"/>
    </cofactor>
</comment>
<keyword evidence="2" id="KW-0285">Flavoprotein</keyword>
<dbReference type="Pfam" id="PF00724">
    <property type="entry name" value="Oxidored_FMN"/>
    <property type="match status" value="1"/>
</dbReference>
<dbReference type="InterPro" id="IPR013785">
    <property type="entry name" value="Aldolase_TIM"/>
</dbReference>
<dbReference type="EMBL" id="FCOL02000013">
    <property type="protein sequence ID" value="SAL59296.1"/>
    <property type="molecule type" value="Genomic_DNA"/>
</dbReference>
<evidence type="ECO:0000259" key="6">
    <source>
        <dbReference type="Pfam" id="PF00724"/>
    </source>
</evidence>
<dbReference type="SUPFAM" id="SSF51395">
    <property type="entry name" value="FMN-linked oxidoreductases"/>
    <property type="match status" value="1"/>
</dbReference>
<evidence type="ECO:0000313" key="7">
    <source>
        <dbReference type="EMBL" id="SAL59296.1"/>
    </source>
</evidence>
<dbReference type="PANTHER" id="PTHR43303">
    <property type="entry name" value="NADPH DEHYDROGENASE C23G7.10C-RELATED"/>
    <property type="match status" value="1"/>
</dbReference>